<dbReference type="PANTHER" id="PTHR13393:SF0">
    <property type="entry name" value="RNA N6-ADENOSINE-METHYLTRANSFERASE METTL16"/>
    <property type="match status" value="1"/>
</dbReference>
<sequence>MQGRLPPAAKEAQLTQILHFAYARPVSVKAPGLCLREISANSEKFFDSLPTLPSYLYEFCSIHSRNPYKDGIDYPALAKDVAQGIDLRPFLKRQDFNSSSTAYQLGIPGAPIALLKALLLRDFQSHIIVPDDRLCPAIPPRLDYVLWIQNIIRFTTAAAGPKEVKRCNIIDAGTGASVIYPLLGCKVLPSDACYVGTEVDQPSVDCAMGNVLRNQLESRIQVLKTELDGPLLPPEVWRLHESYTVLMCNPPFYSTAEEMEAAEASKNRPCIQALLGAPVETLTPDGATGFILPELRSRPEAPQHAHQVRRFSSLCGEQEVLEGVVAELRNLEIENYAIAKFEHGQTTRWVIAWSFEGLHLPDKIARANEAPELLHLLPCALSVGEED</sequence>
<dbReference type="Proteomes" id="UP000184330">
    <property type="component" value="Unassembled WGS sequence"/>
</dbReference>
<dbReference type="InterPro" id="IPR010286">
    <property type="entry name" value="METTL16/RlmF"/>
</dbReference>
<dbReference type="GO" id="GO:0070475">
    <property type="term" value="P:rRNA base methylation"/>
    <property type="evidence" value="ECO:0007669"/>
    <property type="project" value="TreeGrafter"/>
</dbReference>
<dbReference type="InterPro" id="IPR029063">
    <property type="entry name" value="SAM-dependent_MTases_sf"/>
</dbReference>
<organism evidence="3 4">
    <name type="scientific">Phialocephala subalpina</name>
    <dbReference type="NCBI Taxonomy" id="576137"/>
    <lineage>
        <taxon>Eukaryota</taxon>
        <taxon>Fungi</taxon>
        <taxon>Dikarya</taxon>
        <taxon>Ascomycota</taxon>
        <taxon>Pezizomycotina</taxon>
        <taxon>Leotiomycetes</taxon>
        <taxon>Helotiales</taxon>
        <taxon>Mollisiaceae</taxon>
        <taxon>Phialocephala</taxon>
        <taxon>Phialocephala fortinii species complex</taxon>
    </lineage>
</organism>
<name>A0A1L7X2Y9_9HELO</name>
<keyword evidence="4" id="KW-1185">Reference proteome</keyword>
<proteinExistence type="predicted"/>
<dbReference type="GO" id="GO:0008168">
    <property type="term" value="F:methyltransferase activity"/>
    <property type="evidence" value="ECO:0007669"/>
    <property type="project" value="UniProtKB-KW"/>
</dbReference>
<dbReference type="SUPFAM" id="SSF53335">
    <property type="entry name" value="S-adenosyl-L-methionine-dependent methyltransferases"/>
    <property type="match status" value="1"/>
</dbReference>
<dbReference type="AlphaFoldDB" id="A0A1L7X2Y9"/>
<dbReference type="Pfam" id="PF05971">
    <property type="entry name" value="Methyltransf_10"/>
    <property type="match status" value="1"/>
</dbReference>
<evidence type="ECO:0000313" key="4">
    <source>
        <dbReference type="Proteomes" id="UP000184330"/>
    </source>
</evidence>
<keyword evidence="2" id="KW-0808">Transferase</keyword>
<evidence type="ECO:0000313" key="3">
    <source>
        <dbReference type="EMBL" id="CZR59412.1"/>
    </source>
</evidence>
<dbReference type="Gene3D" id="3.40.50.150">
    <property type="entry name" value="Vaccinia Virus protein VP39"/>
    <property type="match status" value="1"/>
</dbReference>
<keyword evidence="1" id="KW-0489">Methyltransferase</keyword>
<dbReference type="STRING" id="576137.A0A1L7X2Y9"/>
<protein>
    <submittedName>
        <fullName evidence="3">Uncharacterized protein</fullName>
    </submittedName>
</protein>
<gene>
    <name evidence="3" type="ORF">PAC_09304</name>
</gene>
<evidence type="ECO:0000256" key="1">
    <source>
        <dbReference type="ARBA" id="ARBA00022603"/>
    </source>
</evidence>
<dbReference type="OrthoDB" id="514248at2759"/>
<dbReference type="PANTHER" id="PTHR13393">
    <property type="entry name" value="SAM-DEPENDENT METHYLTRANSFERASE"/>
    <property type="match status" value="1"/>
</dbReference>
<accession>A0A1L7X2Y9</accession>
<dbReference type="GO" id="GO:0005634">
    <property type="term" value="C:nucleus"/>
    <property type="evidence" value="ECO:0007669"/>
    <property type="project" value="TreeGrafter"/>
</dbReference>
<reference evidence="3 4" key="1">
    <citation type="submission" date="2016-03" db="EMBL/GenBank/DDBJ databases">
        <authorList>
            <person name="Ploux O."/>
        </authorList>
    </citation>
    <scope>NUCLEOTIDE SEQUENCE [LARGE SCALE GENOMIC DNA]</scope>
    <source>
        <strain evidence="3 4">UAMH 11012</strain>
    </source>
</reference>
<evidence type="ECO:0000256" key="2">
    <source>
        <dbReference type="ARBA" id="ARBA00022679"/>
    </source>
</evidence>
<dbReference type="EMBL" id="FJOG01000014">
    <property type="protein sequence ID" value="CZR59412.1"/>
    <property type="molecule type" value="Genomic_DNA"/>
</dbReference>